<dbReference type="AlphaFoldDB" id="A0A4U5JLZ2"/>
<proteinExistence type="predicted"/>
<accession>A0A4U5JLZ2</accession>
<dbReference type="EMBL" id="SZUA01000002">
    <property type="protein sequence ID" value="TKR30652.1"/>
    <property type="molecule type" value="Genomic_DNA"/>
</dbReference>
<organism evidence="1 2">
    <name type="scientific">Luteimonas gilva</name>
    <dbReference type="NCBI Taxonomy" id="2572684"/>
    <lineage>
        <taxon>Bacteria</taxon>
        <taxon>Pseudomonadati</taxon>
        <taxon>Pseudomonadota</taxon>
        <taxon>Gammaproteobacteria</taxon>
        <taxon>Lysobacterales</taxon>
        <taxon>Lysobacteraceae</taxon>
        <taxon>Luteimonas</taxon>
    </lineage>
</organism>
<dbReference type="SUPFAM" id="SSF160424">
    <property type="entry name" value="BH3703-like"/>
    <property type="match status" value="1"/>
</dbReference>
<evidence type="ECO:0000313" key="2">
    <source>
        <dbReference type="Proteomes" id="UP000308707"/>
    </source>
</evidence>
<keyword evidence="2" id="KW-1185">Reference proteome</keyword>
<evidence type="ECO:0000313" key="1">
    <source>
        <dbReference type="EMBL" id="TKR30652.1"/>
    </source>
</evidence>
<protein>
    <recommendedName>
        <fullName evidence="3">DUF600 family protein</fullName>
    </recommendedName>
</protein>
<evidence type="ECO:0008006" key="3">
    <source>
        <dbReference type="Google" id="ProtNLM"/>
    </source>
</evidence>
<gene>
    <name evidence="1" type="ORF">FCE95_11120</name>
</gene>
<dbReference type="Proteomes" id="UP000308707">
    <property type="component" value="Unassembled WGS sequence"/>
</dbReference>
<dbReference type="RefSeq" id="WP_137267082.1">
    <property type="nucleotide sequence ID" value="NZ_SZUA01000002.1"/>
</dbReference>
<dbReference type="InterPro" id="IPR036170">
    <property type="entry name" value="YezG-like_sf"/>
</dbReference>
<sequence>MTRDELIVEIGRLIAVDRKASAQLWDGYALIAYYDGSVSQLNGFRYRAGSPGEPATPEAFELEDRIDALREATRIDGEEPWRACVLRIDRGTGKATADFVYDEAERWHVTPATAADVAERARP</sequence>
<comment type="caution">
    <text evidence="1">The sequence shown here is derived from an EMBL/GenBank/DDBJ whole genome shotgun (WGS) entry which is preliminary data.</text>
</comment>
<name>A0A4U5JLZ2_9GAMM</name>
<dbReference type="OrthoDB" id="6022471at2"/>
<reference evidence="1 2" key="1">
    <citation type="submission" date="2019-04" db="EMBL/GenBank/DDBJ databases">
        <title>Reference strain of H23.</title>
        <authorList>
            <person name="Luo X."/>
        </authorList>
    </citation>
    <scope>NUCLEOTIDE SEQUENCE [LARGE SCALE GENOMIC DNA]</scope>
    <source>
        <strain evidence="1 2">H23</strain>
    </source>
</reference>